<evidence type="ECO:0000259" key="3">
    <source>
        <dbReference type="SMART" id="SM00306"/>
    </source>
</evidence>
<proteinExistence type="predicted"/>
<dbReference type="InterPro" id="IPR022385">
    <property type="entry name" value="Rhs_assc_core"/>
</dbReference>
<dbReference type="Gene3D" id="2.170.16.10">
    <property type="entry name" value="Hedgehog/Intein (Hint) domain"/>
    <property type="match status" value="1"/>
</dbReference>
<evidence type="ECO:0000256" key="1">
    <source>
        <dbReference type="ARBA" id="ARBA00022737"/>
    </source>
</evidence>
<dbReference type="SUPFAM" id="SSF51294">
    <property type="entry name" value="Hedgehog/intein (Hint) domain"/>
    <property type="match status" value="1"/>
</dbReference>
<dbReference type="PANTHER" id="PTHR32305">
    <property type="match status" value="1"/>
</dbReference>
<dbReference type="Pfam" id="PF07591">
    <property type="entry name" value="PT-HINT"/>
    <property type="match status" value="1"/>
</dbReference>
<dbReference type="Pfam" id="PF25023">
    <property type="entry name" value="TEN_YD-shell"/>
    <property type="match status" value="1"/>
</dbReference>
<dbReference type="InterPro" id="IPR056823">
    <property type="entry name" value="TEN-like_YD-shell"/>
</dbReference>
<dbReference type="PANTHER" id="PTHR32305:SF17">
    <property type="entry name" value="TRNA NUCLEASE WAPA"/>
    <property type="match status" value="1"/>
</dbReference>
<protein>
    <submittedName>
        <fullName evidence="4">Polymorphic toxin-type HINT domain-containing protein</fullName>
    </submittedName>
</protein>
<feature type="region of interest" description="Disordered" evidence="2">
    <location>
        <begin position="20"/>
        <end position="50"/>
    </location>
</feature>
<sequence length="652" mass="70498">MVGIGAPEEEVGDVVSAEVVDRDDVTSGPDVAADQTGFGERGAGTPAGLPESAPYAGTVATSGVTSQAFTYDWLGNRATLTEFDPQGVTANNINYTYKYSATQPHTLISVTSPTALASSYYTYNATGTTATRNPPGMAANQTLAWTPEHKLASNTVGTTKITYVYDAVGNRILENSPTGSTLYLGETELTTDSVGLIKSASRAYTQPGTPTVIRTDGTSGVHVQLTDHLGTAHTTVEAPDNQPVTRRAFKPYGEARGTKPTDWPNKRSYLGVGIDDKATLLTHIGAREYDHNTGRFVSADPLIDYTDPLQMNGYNYANNNPTTKSDPTGLIPMVSGGNARDEGEAHRKNGTSITMGSSGMFTVGEYVGYLPGPSLNDTMYLEHGLGSDPLPTPTKGLQKYLEIYHKSLNRLSFTVDNARISESSCKINAHFTACNSHGVECSDDLRAERFVKQAQEFGLDGSAAKWRSPRQKQKATASDCHSFLPDIKVLMGDGSHKELQEIEVGDIIIATGPGTGKNHKKRVAEVIRTEDDKSFTTLTISASGKLSEITATDTHPFWVPNLKEWVEAGNLKVGQTLRTSSGTYVQITRVARYTKQQRTYDVSIEDIHTYYVLAGTTPVLVHNCALSDRASEIHAAEPDEYVRDNALWPWCV</sequence>
<keyword evidence="1" id="KW-0677">Repeat</keyword>
<dbReference type="PROSITE" id="PS50818">
    <property type="entry name" value="INTEIN_C_TER"/>
    <property type="match status" value="1"/>
</dbReference>
<dbReference type="Proteomes" id="UP001551329">
    <property type="component" value="Unassembled WGS sequence"/>
</dbReference>
<reference evidence="4 5" key="1">
    <citation type="submission" date="2024-06" db="EMBL/GenBank/DDBJ databases">
        <title>The Natural Products Discovery Center: Release of the First 8490 Sequenced Strains for Exploring Actinobacteria Biosynthetic Diversity.</title>
        <authorList>
            <person name="Kalkreuter E."/>
            <person name="Kautsar S.A."/>
            <person name="Yang D."/>
            <person name="Bader C.D."/>
            <person name="Teijaro C.N."/>
            <person name="Fluegel L."/>
            <person name="Davis C.M."/>
            <person name="Simpson J.R."/>
            <person name="Lauterbach L."/>
            <person name="Steele A.D."/>
            <person name="Gui C."/>
            <person name="Meng S."/>
            <person name="Li G."/>
            <person name="Viehrig K."/>
            <person name="Ye F."/>
            <person name="Su P."/>
            <person name="Kiefer A.F."/>
            <person name="Nichols A."/>
            <person name="Cepeda A.J."/>
            <person name="Yan W."/>
            <person name="Fan B."/>
            <person name="Jiang Y."/>
            <person name="Adhikari A."/>
            <person name="Zheng C.-J."/>
            <person name="Schuster L."/>
            <person name="Cowan T.M."/>
            <person name="Smanski M.J."/>
            <person name="Chevrette M.G."/>
            <person name="De Carvalho L.P.S."/>
            <person name="Shen B."/>
        </authorList>
    </citation>
    <scope>NUCLEOTIDE SEQUENCE [LARGE SCALE GENOMIC DNA]</scope>
    <source>
        <strain evidence="4 5">NPDC045974</strain>
    </source>
</reference>
<evidence type="ECO:0000313" key="5">
    <source>
        <dbReference type="Proteomes" id="UP001551329"/>
    </source>
</evidence>
<dbReference type="Gene3D" id="2.180.10.10">
    <property type="entry name" value="RHS repeat-associated core"/>
    <property type="match status" value="1"/>
</dbReference>
<dbReference type="InterPro" id="IPR003587">
    <property type="entry name" value="Hint_dom_N"/>
</dbReference>
<dbReference type="InterPro" id="IPR030934">
    <property type="entry name" value="Intein_C"/>
</dbReference>
<dbReference type="InterPro" id="IPR050708">
    <property type="entry name" value="T6SS_VgrG/RHS"/>
</dbReference>
<dbReference type="EMBL" id="JBEZAE010000047">
    <property type="protein sequence ID" value="MEU7075795.1"/>
    <property type="molecule type" value="Genomic_DNA"/>
</dbReference>
<organism evidence="4 5">
    <name type="scientific">Streptomyces narbonensis</name>
    <dbReference type="NCBI Taxonomy" id="67333"/>
    <lineage>
        <taxon>Bacteria</taxon>
        <taxon>Bacillati</taxon>
        <taxon>Actinomycetota</taxon>
        <taxon>Actinomycetes</taxon>
        <taxon>Kitasatosporales</taxon>
        <taxon>Streptomycetaceae</taxon>
        <taxon>Streptomyces</taxon>
    </lineage>
</organism>
<dbReference type="CDD" id="cd00081">
    <property type="entry name" value="Hint"/>
    <property type="match status" value="1"/>
</dbReference>
<evidence type="ECO:0000256" key="2">
    <source>
        <dbReference type="SAM" id="MobiDB-lite"/>
    </source>
</evidence>
<dbReference type="RefSeq" id="WP_358478261.1">
    <property type="nucleotide sequence ID" value="NZ_JBEZAE010000047.1"/>
</dbReference>
<gene>
    <name evidence="4" type="ORF">AB0A88_37575</name>
</gene>
<dbReference type="InterPro" id="IPR036844">
    <property type="entry name" value="Hint_dom_sf"/>
</dbReference>
<accession>A0ABV3CNV5</accession>
<keyword evidence="5" id="KW-1185">Reference proteome</keyword>
<dbReference type="SMART" id="SM00306">
    <property type="entry name" value="HintN"/>
    <property type="match status" value="1"/>
</dbReference>
<name>A0ABV3CNV5_9ACTN</name>
<evidence type="ECO:0000313" key="4">
    <source>
        <dbReference type="EMBL" id="MEU7075795.1"/>
    </source>
</evidence>
<feature type="domain" description="Hint" evidence="3">
    <location>
        <begin position="480"/>
        <end position="581"/>
    </location>
</feature>
<dbReference type="NCBIfam" id="TIGR03696">
    <property type="entry name" value="Rhs_assc_core"/>
    <property type="match status" value="1"/>
</dbReference>
<dbReference type="NCBIfam" id="TIGR01443">
    <property type="entry name" value="intein_Cterm"/>
    <property type="match status" value="1"/>
</dbReference>
<comment type="caution">
    <text evidence="4">The sequence shown here is derived from an EMBL/GenBank/DDBJ whole genome shotgun (WGS) entry which is preliminary data.</text>
</comment>